<sequence length="286" mass="31559">MRRLLSPFIVALTACLLFCPQTCHAKFWPSWASRTPSISSSGTPSTQGSSKSGGGGGWKFWKSSSNNRDTSSPDISANHEFFFISKPRPNTASTGRVSAPNVKVRNGYATPLDSINKIQSSPSPFNNLNDRLGHSSRSRPKISPSKDASLPVKLGPQVTRYPPPKTAPPPPPEQSGQKPRSRQKQRMQRVEHIYNEPITPRRQQKSEYAKPLKGKVRYSFKDFTSSSGYESLKKISLRPSGSGQNGRKGQLIRRPSSGGKLSKEEIDRLYAKPDLAAKKSRRLGNP</sequence>
<feature type="compositionally biased region" description="Low complexity" evidence="1">
    <location>
        <begin position="34"/>
        <end position="50"/>
    </location>
</feature>
<protein>
    <submittedName>
        <fullName evidence="3">Uncharacterized protein</fullName>
    </submittedName>
</protein>
<evidence type="ECO:0000313" key="4">
    <source>
        <dbReference type="Proteomes" id="UP000037136"/>
    </source>
</evidence>
<feature type="chain" id="PRO_5012134421" evidence="2">
    <location>
        <begin position="26"/>
        <end position="286"/>
    </location>
</feature>
<feature type="region of interest" description="Disordered" evidence="1">
    <location>
        <begin position="34"/>
        <end position="72"/>
    </location>
</feature>
<evidence type="ECO:0000313" key="3">
    <source>
        <dbReference type="EMBL" id="PFH63369.1"/>
    </source>
</evidence>
<reference evidence="3 4" key="1">
    <citation type="journal article" date="2015" name="BMC Genomics">
        <title>Gene expression during zombie ant biting behavior reflects the complexity underlying fungal parasitic behavioral manipulation.</title>
        <authorList>
            <person name="de Bekker C."/>
            <person name="Ohm R.A."/>
            <person name="Loreto R.G."/>
            <person name="Sebastian A."/>
            <person name="Albert I."/>
            <person name="Merrow M."/>
            <person name="Brachmann A."/>
            <person name="Hughes D.P."/>
        </authorList>
    </citation>
    <scope>NUCLEOTIDE SEQUENCE [LARGE SCALE GENOMIC DNA]</scope>
    <source>
        <strain evidence="3 4">SC16a</strain>
    </source>
</reference>
<feature type="signal peptide" evidence="2">
    <location>
        <begin position="1"/>
        <end position="25"/>
    </location>
</feature>
<reference evidence="3 4" key="2">
    <citation type="journal article" date="2017" name="Sci. Rep.">
        <title>Ant-infecting Ophiocordyceps genomes reveal a high diversity of potential behavioral manipulation genes and a possible major role for enterotoxins.</title>
        <authorList>
            <person name="de Bekker C."/>
            <person name="Ohm R.A."/>
            <person name="Evans H.C."/>
            <person name="Brachmann A."/>
            <person name="Hughes D.P."/>
        </authorList>
    </citation>
    <scope>NUCLEOTIDE SEQUENCE [LARGE SCALE GENOMIC DNA]</scope>
    <source>
        <strain evidence="3 4">SC16a</strain>
    </source>
</reference>
<comment type="caution">
    <text evidence="3">The sequence shown here is derived from an EMBL/GenBank/DDBJ whole genome shotgun (WGS) entry which is preliminary data.</text>
</comment>
<feature type="region of interest" description="Disordered" evidence="1">
    <location>
        <begin position="226"/>
        <end position="266"/>
    </location>
</feature>
<feature type="compositionally biased region" description="Pro residues" evidence="1">
    <location>
        <begin position="161"/>
        <end position="173"/>
    </location>
</feature>
<feature type="region of interest" description="Disordered" evidence="1">
    <location>
        <begin position="113"/>
        <end position="213"/>
    </location>
</feature>
<dbReference type="AlphaFoldDB" id="A0A2A9PQ48"/>
<name>A0A2A9PQ48_OPHUN</name>
<proteinExistence type="predicted"/>
<accession>A0A2A9PQ48</accession>
<feature type="compositionally biased region" description="Polar residues" evidence="1">
    <location>
        <begin position="116"/>
        <end position="129"/>
    </location>
</feature>
<gene>
    <name evidence="3" type="ORF">XA68_12333</name>
</gene>
<evidence type="ECO:0000256" key="1">
    <source>
        <dbReference type="SAM" id="MobiDB-lite"/>
    </source>
</evidence>
<dbReference type="Proteomes" id="UP000037136">
    <property type="component" value="Unassembled WGS sequence"/>
</dbReference>
<organism evidence="3 4">
    <name type="scientific">Ophiocordyceps unilateralis</name>
    <name type="common">Zombie-ant fungus</name>
    <name type="synonym">Torrubia unilateralis</name>
    <dbReference type="NCBI Taxonomy" id="268505"/>
    <lineage>
        <taxon>Eukaryota</taxon>
        <taxon>Fungi</taxon>
        <taxon>Dikarya</taxon>
        <taxon>Ascomycota</taxon>
        <taxon>Pezizomycotina</taxon>
        <taxon>Sordariomycetes</taxon>
        <taxon>Hypocreomycetidae</taxon>
        <taxon>Hypocreales</taxon>
        <taxon>Ophiocordycipitaceae</taxon>
        <taxon>Ophiocordyceps</taxon>
    </lineage>
</organism>
<dbReference type="PROSITE" id="PS51257">
    <property type="entry name" value="PROKAR_LIPOPROTEIN"/>
    <property type="match status" value="1"/>
</dbReference>
<evidence type="ECO:0000256" key="2">
    <source>
        <dbReference type="SAM" id="SignalP"/>
    </source>
</evidence>
<keyword evidence="2" id="KW-0732">Signal</keyword>
<keyword evidence="4" id="KW-1185">Reference proteome</keyword>
<dbReference type="EMBL" id="LAZP02000002">
    <property type="protein sequence ID" value="PFH63369.1"/>
    <property type="molecule type" value="Genomic_DNA"/>
</dbReference>